<evidence type="ECO:0000313" key="2">
    <source>
        <dbReference type="Proteomes" id="UP000646365"/>
    </source>
</evidence>
<comment type="caution">
    <text evidence="1">The sequence shown here is derived from an EMBL/GenBank/DDBJ whole genome shotgun (WGS) entry which is preliminary data.</text>
</comment>
<reference evidence="1" key="2">
    <citation type="submission" date="2020-09" db="EMBL/GenBank/DDBJ databases">
        <authorList>
            <person name="Sun Q."/>
            <person name="Zhou Y."/>
        </authorList>
    </citation>
    <scope>NUCLEOTIDE SEQUENCE</scope>
    <source>
        <strain evidence="1">CGMCC 1.15725</strain>
    </source>
</reference>
<accession>A0A8J3E4X7</accession>
<dbReference type="EMBL" id="BMJQ01000009">
    <property type="protein sequence ID" value="GGF27972.1"/>
    <property type="molecule type" value="Genomic_DNA"/>
</dbReference>
<sequence>MGGFMPEPDSIYAELLGKVKAGFSLEEVGATDPQPCWSFSGRPETRCGFRGLDAEGRMLAIELRVIGRGMGIKSAELQVLRDCIDGTAFDWLKLTNVVVSLAPEIATEKSQRAEARLLSDLEDAPWQQRIRHSEGTPLPQHLPPVLVGRGEFREVLVLEEPTAQFHVVQGAGSPHRVEALCYSFALRPAPFPPRYHVIREREAE</sequence>
<organism evidence="1 2">
    <name type="scientific">Aliidongia dinghuensis</name>
    <dbReference type="NCBI Taxonomy" id="1867774"/>
    <lineage>
        <taxon>Bacteria</taxon>
        <taxon>Pseudomonadati</taxon>
        <taxon>Pseudomonadota</taxon>
        <taxon>Alphaproteobacteria</taxon>
        <taxon>Rhodospirillales</taxon>
        <taxon>Dongiaceae</taxon>
        <taxon>Aliidongia</taxon>
    </lineage>
</organism>
<reference evidence="1" key="1">
    <citation type="journal article" date="2014" name="Int. J. Syst. Evol. Microbiol.">
        <title>Complete genome sequence of Corynebacterium casei LMG S-19264T (=DSM 44701T), isolated from a smear-ripened cheese.</title>
        <authorList>
            <consortium name="US DOE Joint Genome Institute (JGI-PGF)"/>
            <person name="Walter F."/>
            <person name="Albersmeier A."/>
            <person name="Kalinowski J."/>
            <person name="Ruckert C."/>
        </authorList>
    </citation>
    <scope>NUCLEOTIDE SEQUENCE</scope>
    <source>
        <strain evidence="1">CGMCC 1.15725</strain>
    </source>
</reference>
<name>A0A8J3E4X7_9PROT</name>
<gene>
    <name evidence="1" type="ORF">GCM10011611_37490</name>
</gene>
<keyword evidence="2" id="KW-1185">Reference proteome</keyword>
<evidence type="ECO:0000313" key="1">
    <source>
        <dbReference type="EMBL" id="GGF27972.1"/>
    </source>
</evidence>
<dbReference type="Proteomes" id="UP000646365">
    <property type="component" value="Unassembled WGS sequence"/>
</dbReference>
<proteinExistence type="predicted"/>
<dbReference type="AlphaFoldDB" id="A0A8J3E4X7"/>
<protein>
    <submittedName>
        <fullName evidence="1">Uncharacterized protein</fullName>
    </submittedName>
</protein>